<comment type="function">
    <text evidence="7">Arginine methyltransferase involved in the assembly or stability of mitochondrial NADH:ubiquinone oxidoreductase complex (complex I).</text>
</comment>
<evidence type="ECO:0000256" key="2">
    <source>
        <dbReference type="ARBA" id="ARBA00005891"/>
    </source>
</evidence>
<dbReference type="Gene3D" id="3.40.50.12710">
    <property type="match status" value="1"/>
</dbReference>
<dbReference type="GO" id="GO:0005739">
    <property type="term" value="C:mitochondrion"/>
    <property type="evidence" value="ECO:0007669"/>
    <property type="project" value="UniProtKB-SubCell"/>
</dbReference>
<dbReference type="EC" id="2.1.1.320" evidence="7"/>
<keyword evidence="10" id="KW-1185">Reference proteome</keyword>
<dbReference type="InterPro" id="IPR003788">
    <property type="entry name" value="NDUFAF7"/>
</dbReference>
<accession>A0AAD9IMD1</accession>
<comment type="subcellular location">
    <subcellularLocation>
        <location evidence="1 7">Mitochondrion</location>
    </subcellularLocation>
</comment>
<evidence type="ECO:0000256" key="8">
    <source>
        <dbReference type="SAM" id="MobiDB-lite"/>
    </source>
</evidence>
<keyword evidence="3 7" id="KW-0489">Methyltransferase</keyword>
<name>A0AAD9IMD1_PROWI</name>
<organism evidence="9 10">
    <name type="scientific">Prototheca wickerhamii</name>
    <dbReference type="NCBI Taxonomy" id="3111"/>
    <lineage>
        <taxon>Eukaryota</taxon>
        <taxon>Viridiplantae</taxon>
        <taxon>Chlorophyta</taxon>
        <taxon>core chlorophytes</taxon>
        <taxon>Trebouxiophyceae</taxon>
        <taxon>Chlorellales</taxon>
        <taxon>Chlorellaceae</taxon>
        <taxon>Prototheca</taxon>
    </lineage>
</organism>
<evidence type="ECO:0000256" key="1">
    <source>
        <dbReference type="ARBA" id="ARBA00004173"/>
    </source>
</evidence>
<comment type="catalytic activity">
    <reaction evidence="6 7">
        <text>L-arginyl-[protein] + 2 S-adenosyl-L-methionine = N(omega),N(omega)'-dimethyl-L-arginyl-[protein] + 2 S-adenosyl-L-homocysteine + 2 H(+)</text>
        <dbReference type="Rhea" id="RHEA:48108"/>
        <dbReference type="Rhea" id="RHEA-COMP:10532"/>
        <dbReference type="Rhea" id="RHEA-COMP:11992"/>
        <dbReference type="ChEBI" id="CHEBI:15378"/>
        <dbReference type="ChEBI" id="CHEBI:29965"/>
        <dbReference type="ChEBI" id="CHEBI:57856"/>
        <dbReference type="ChEBI" id="CHEBI:59789"/>
        <dbReference type="ChEBI" id="CHEBI:88221"/>
        <dbReference type="EC" id="2.1.1.320"/>
    </reaction>
</comment>
<protein>
    <recommendedName>
        <fullName evidence="7">Protein arginine methyltransferase NDUFAF7</fullName>
        <ecNumber evidence="7">2.1.1.320</ecNumber>
    </recommendedName>
</protein>
<dbReference type="EMBL" id="JASFZW010000002">
    <property type="protein sequence ID" value="KAK2079854.1"/>
    <property type="molecule type" value="Genomic_DNA"/>
</dbReference>
<evidence type="ECO:0000256" key="7">
    <source>
        <dbReference type="RuleBase" id="RU364114"/>
    </source>
</evidence>
<dbReference type="Pfam" id="PF02636">
    <property type="entry name" value="Methyltransf_28"/>
    <property type="match status" value="1"/>
</dbReference>
<evidence type="ECO:0000256" key="4">
    <source>
        <dbReference type="ARBA" id="ARBA00022679"/>
    </source>
</evidence>
<dbReference type="PANTHER" id="PTHR12049">
    <property type="entry name" value="PROTEIN ARGININE METHYLTRANSFERASE NDUFAF7, MITOCHONDRIAL"/>
    <property type="match status" value="1"/>
</dbReference>
<dbReference type="Proteomes" id="UP001255856">
    <property type="component" value="Unassembled WGS sequence"/>
</dbReference>
<evidence type="ECO:0000313" key="9">
    <source>
        <dbReference type="EMBL" id="KAK2079854.1"/>
    </source>
</evidence>
<dbReference type="SUPFAM" id="SSF53335">
    <property type="entry name" value="S-adenosyl-L-methionine-dependent methyltransferases"/>
    <property type="match status" value="1"/>
</dbReference>
<comment type="similarity">
    <text evidence="2 7">Belongs to the NDUFAF7 family.</text>
</comment>
<sequence length="439" mass="46876">MSDVGPSVDKEEETEMARHIKALITFRDGPITLAEYMSEVLTNPTAGYYINRDVFGTAGDFITSPEISQMFGEMVGIWAVSTWMQLGSPERVRIVEMGPGRGTLMADLLRGTAAFASFSSAVHVDMVEVSPALRSIQARTLACGEPAPADEQRAAGLSRLVPGRGVPVTWHRSLDAVPEDMPTLYIGHEFIDALPVHQFQKTERGWCERLVDVASPDSPLHLRLVLSPGPTPASRLLVPRRLKTLAPDIAESILELEICPQGMAVAEKLAQRIAKSRGAALLIDYGQDGPYGSSLLAIQKHKFTGLLEMPGTADISARVDFSALRAAVEGAGCGVAAYGPITQASFLMGLGMGARLDALLRGATPEQAEDLVRGFERLIGVPGMPGDGDAQGGRVGALQEDGMGISYKAMCLASPDLQQPPAPFDVLHGRESSTSDDDQ</sequence>
<dbReference type="GO" id="GO:0032259">
    <property type="term" value="P:methylation"/>
    <property type="evidence" value="ECO:0007669"/>
    <property type="project" value="UniProtKB-KW"/>
</dbReference>
<keyword evidence="4 7" id="KW-0808">Transferase</keyword>
<evidence type="ECO:0000313" key="10">
    <source>
        <dbReference type="Proteomes" id="UP001255856"/>
    </source>
</evidence>
<proteinExistence type="inferred from homology"/>
<dbReference type="InterPro" id="IPR038375">
    <property type="entry name" value="NDUFAF7_sf"/>
</dbReference>
<dbReference type="GO" id="GO:0032981">
    <property type="term" value="P:mitochondrial respiratory chain complex I assembly"/>
    <property type="evidence" value="ECO:0007669"/>
    <property type="project" value="TreeGrafter"/>
</dbReference>
<dbReference type="InterPro" id="IPR029063">
    <property type="entry name" value="SAM-dependent_MTases_sf"/>
</dbReference>
<keyword evidence="5 7" id="KW-0496">Mitochondrion</keyword>
<evidence type="ECO:0000256" key="5">
    <source>
        <dbReference type="ARBA" id="ARBA00023128"/>
    </source>
</evidence>
<feature type="region of interest" description="Disordered" evidence="8">
    <location>
        <begin position="420"/>
        <end position="439"/>
    </location>
</feature>
<dbReference type="AlphaFoldDB" id="A0AAD9IMD1"/>
<dbReference type="PANTHER" id="PTHR12049:SF7">
    <property type="entry name" value="PROTEIN ARGININE METHYLTRANSFERASE NDUFAF7, MITOCHONDRIAL"/>
    <property type="match status" value="1"/>
</dbReference>
<evidence type="ECO:0000256" key="6">
    <source>
        <dbReference type="ARBA" id="ARBA00048612"/>
    </source>
</evidence>
<evidence type="ECO:0000256" key="3">
    <source>
        <dbReference type="ARBA" id="ARBA00022603"/>
    </source>
</evidence>
<gene>
    <name evidence="9" type="ORF">QBZ16_002249</name>
</gene>
<dbReference type="GO" id="GO:0035243">
    <property type="term" value="F:protein-arginine omega-N symmetric methyltransferase activity"/>
    <property type="evidence" value="ECO:0007669"/>
    <property type="project" value="UniProtKB-EC"/>
</dbReference>
<comment type="caution">
    <text evidence="9">The sequence shown here is derived from an EMBL/GenBank/DDBJ whole genome shotgun (WGS) entry which is preliminary data.</text>
</comment>
<reference evidence="9" key="1">
    <citation type="submission" date="2021-01" db="EMBL/GenBank/DDBJ databases">
        <authorList>
            <person name="Eckstrom K.M.E."/>
        </authorList>
    </citation>
    <scope>NUCLEOTIDE SEQUENCE</scope>
    <source>
        <strain evidence="9">UVCC 0001</strain>
    </source>
</reference>